<reference evidence="9" key="3">
    <citation type="submission" date="2025-08" db="UniProtKB">
        <authorList>
            <consortium name="RefSeq"/>
        </authorList>
    </citation>
    <scope>IDENTIFICATION</scope>
</reference>
<dbReference type="InterPro" id="IPR011010">
    <property type="entry name" value="DNA_brk_join_enz"/>
</dbReference>
<dbReference type="PROSITE" id="PS51898">
    <property type="entry name" value="TYR_RECOMBINASE"/>
    <property type="match status" value="1"/>
</dbReference>
<feature type="domain" description="Core-binding (CB)" evidence="7">
    <location>
        <begin position="45"/>
        <end position="143"/>
    </location>
</feature>
<dbReference type="CDD" id="cd00397">
    <property type="entry name" value="DNA_BRE_C"/>
    <property type="match status" value="1"/>
</dbReference>
<evidence type="ECO:0000313" key="8">
    <source>
        <dbReference type="Proteomes" id="UP000675920"/>
    </source>
</evidence>
<dbReference type="SUPFAM" id="SSF56349">
    <property type="entry name" value="DNA breaking-rejoining enzymes"/>
    <property type="match status" value="1"/>
</dbReference>
<evidence type="ECO:0000259" key="6">
    <source>
        <dbReference type="PROSITE" id="PS51898"/>
    </source>
</evidence>
<evidence type="ECO:0000256" key="1">
    <source>
        <dbReference type="ARBA" id="ARBA00008857"/>
    </source>
</evidence>
<dbReference type="AlphaFoldDB" id="A0A8B6X9G9"/>
<reference evidence="9" key="2">
    <citation type="journal article" date="1999" name="Curr. Opin. Struct. Biol.">
        <title>Structure and mechanism in site-specific recombination.</title>
        <authorList>
            <person name="Gopaul D.N."/>
            <person name="Duyne G.D."/>
        </authorList>
    </citation>
    <scope>NUCLEOTIDE SEQUENCE</scope>
</reference>
<comment type="similarity">
    <text evidence="1">Belongs to the 'phage' integrase family.</text>
</comment>
<keyword evidence="4" id="KW-0233">DNA recombination</keyword>
<dbReference type="GO" id="GO:0015074">
    <property type="term" value="P:DNA integration"/>
    <property type="evidence" value="ECO:0007669"/>
    <property type="project" value="UniProtKB-KW"/>
</dbReference>
<reference evidence="9" key="1">
    <citation type="journal article" date="1997" name="Nucleic Acids Res.">
        <title>The integrase family of tyrosine recombinases: evolution of a conserved active site domain.</title>
        <authorList>
            <person name="Esposito D."/>
            <person name="Scocca J.J."/>
        </authorList>
    </citation>
    <scope>NUCLEOTIDE SEQUENCE</scope>
</reference>
<organism evidence="8 9">
    <name type="scientific">Derxia gummosa DSM 723</name>
    <dbReference type="NCBI Taxonomy" id="1121388"/>
    <lineage>
        <taxon>Bacteria</taxon>
        <taxon>Pseudomonadati</taxon>
        <taxon>Pseudomonadota</taxon>
        <taxon>Betaproteobacteria</taxon>
        <taxon>Burkholderiales</taxon>
        <taxon>Alcaligenaceae</taxon>
        <taxon>Derxia</taxon>
    </lineage>
</organism>
<dbReference type="OrthoDB" id="8610787at2"/>
<proteinExistence type="inferred from homology"/>
<keyword evidence="8" id="KW-1185">Reference proteome</keyword>
<evidence type="ECO:0000256" key="5">
    <source>
        <dbReference type="PROSITE-ProRule" id="PRU01248"/>
    </source>
</evidence>
<protein>
    <submittedName>
        <fullName evidence="9">Tyrosine-type recombinase/integrase</fullName>
    </submittedName>
</protein>
<evidence type="ECO:0000256" key="3">
    <source>
        <dbReference type="ARBA" id="ARBA00023125"/>
    </source>
</evidence>
<dbReference type="PROSITE" id="PS51900">
    <property type="entry name" value="CB"/>
    <property type="match status" value="1"/>
</dbReference>
<evidence type="ECO:0000256" key="2">
    <source>
        <dbReference type="ARBA" id="ARBA00022908"/>
    </source>
</evidence>
<dbReference type="InterPro" id="IPR002104">
    <property type="entry name" value="Integrase_catalytic"/>
</dbReference>
<name>A0A8B6X9G9_9BURK</name>
<dbReference type="Gene3D" id="1.10.443.10">
    <property type="entry name" value="Intergrase catalytic core"/>
    <property type="match status" value="1"/>
</dbReference>
<dbReference type="GO" id="GO:0006310">
    <property type="term" value="P:DNA recombination"/>
    <property type="evidence" value="ECO:0007669"/>
    <property type="project" value="UniProtKB-KW"/>
</dbReference>
<feature type="domain" description="Tyr recombinase" evidence="6">
    <location>
        <begin position="186"/>
        <end position="403"/>
    </location>
</feature>
<dbReference type="PANTHER" id="PTHR30349">
    <property type="entry name" value="PHAGE INTEGRASE-RELATED"/>
    <property type="match status" value="1"/>
</dbReference>
<dbReference type="InterPro" id="IPR013762">
    <property type="entry name" value="Integrase-like_cat_sf"/>
</dbReference>
<dbReference type="Pfam" id="PF00589">
    <property type="entry name" value="Phage_integrase"/>
    <property type="match status" value="1"/>
</dbReference>
<dbReference type="Proteomes" id="UP000675920">
    <property type="component" value="Unplaced"/>
</dbReference>
<dbReference type="PANTHER" id="PTHR30349:SF41">
    <property type="entry name" value="INTEGRASE_RECOMBINASE PROTEIN MJ0367-RELATED"/>
    <property type="match status" value="1"/>
</dbReference>
<evidence type="ECO:0000256" key="4">
    <source>
        <dbReference type="ARBA" id="ARBA00023172"/>
    </source>
</evidence>
<sequence length="408" mass="44264">MPLLPAPDARSAAPADAALARRDGLPASPAGVPFNAGPGHALPGLNDDAVVGAWLAEYARKPNTQRAYRREAGRFLRWLRDVRGATLADLGRLDFDDYRDFLAEPPDDWVLDGLATGGFRGGLSATSQRQALLILQSLFDYLMDGDYLRRNPLRLMKDKGPPPRKRLRPVPSAHAIERALGLLLGRLDAAGNASAPDALAALRPQTGPEDAVPDRAVAAREALAFGWLYWTACRRAELADARLGDLQAEPTGAGPRWWWQLTGKGDVHALLPLPAEAVALLARVWRQSDLKALADLVRRRPDAPLMLAGTERAATSVSAVYESLRASAGWLAAHPALADLDAQERELIAQLRPHSMRRARCTHLLDAGVEPRLVQRFLRHASLDTTLIYDQTGRGDFHAAISAAAPRG</sequence>
<dbReference type="GO" id="GO:0003677">
    <property type="term" value="F:DNA binding"/>
    <property type="evidence" value="ECO:0007669"/>
    <property type="project" value="UniProtKB-UniRule"/>
</dbReference>
<dbReference type="InterPro" id="IPR044068">
    <property type="entry name" value="CB"/>
</dbReference>
<accession>A0A8B6X9G9</accession>
<keyword evidence="2" id="KW-0229">DNA integration</keyword>
<evidence type="ECO:0000259" key="7">
    <source>
        <dbReference type="PROSITE" id="PS51900"/>
    </source>
</evidence>
<dbReference type="InterPro" id="IPR010998">
    <property type="entry name" value="Integrase_recombinase_N"/>
</dbReference>
<dbReference type="InterPro" id="IPR050090">
    <property type="entry name" value="Tyrosine_recombinase_XerCD"/>
</dbReference>
<keyword evidence="3 5" id="KW-0238">DNA-binding</keyword>
<evidence type="ECO:0000313" key="9">
    <source>
        <dbReference type="RefSeq" id="WP_051378697.1"/>
    </source>
</evidence>
<dbReference type="RefSeq" id="WP_051378697.1">
    <property type="nucleotide sequence ID" value="NZ_AXWS01000013.1"/>
</dbReference>
<dbReference type="Gene3D" id="1.10.150.130">
    <property type="match status" value="1"/>
</dbReference>